<name>A0A979GWD6_CHIPD</name>
<dbReference type="Gene3D" id="3.40.50.410">
    <property type="entry name" value="von Willebrand factor, type A domain"/>
    <property type="match status" value="1"/>
</dbReference>
<sequence>MQLKASPVSTRKGATIKKDNSKTGFTQRPAYARSTPKVAILKTLKHYLAHDKVEIQYKQEQAKNELYVCFLLDSSGSMMKDKQIAFIKGLVATTIARYKTRRIKYAAVALHNGTAQILSAPTLHADELLQTIAALKTGGKTNMQSGFVLLHQLMKTNTQQKASLYIFTDGKINAGNTATPFEEAVRYYKQYLSAIRETTVVDNESGFVQLGKAGELAEAIKAKLVK</sequence>
<reference evidence="3 4" key="2">
    <citation type="journal article" date="2010" name="Stand. Genomic Sci.">
        <title>Complete genome sequence of Chitinophaga pinensis type strain (UQM 2034).</title>
        <authorList>
            <person name="Glavina Del Rio T."/>
            <person name="Abt B."/>
            <person name="Spring S."/>
            <person name="Lapidus A."/>
            <person name="Nolan M."/>
            <person name="Tice H."/>
            <person name="Copeland A."/>
            <person name="Cheng J.F."/>
            <person name="Chen F."/>
            <person name="Bruce D."/>
            <person name="Goodwin L."/>
            <person name="Pitluck S."/>
            <person name="Ivanova N."/>
            <person name="Mavromatis K."/>
            <person name="Mikhailova N."/>
            <person name="Pati A."/>
            <person name="Chen A."/>
            <person name="Palaniappan K."/>
            <person name="Land M."/>
            <person name="Hauser L."/>
            <person name="Chang Y.J."/>
            <person name="Jeffries C.D."/>
            <person name="Chain P."/>
            <person name="Saunders E."/>
            <person name="Detter J.C."/>
            <person name="Brettin T."/>
            <person name="Rohde M."/>
            <person name="Goker M."/>
            <person name="Bristow J."/>
            <person name="Eisen J.A."/>
            <person name="Markowitz V."/>
            <person name="Hugenholtz P."/>
            <person name="Kyrpides N.C."/>
            <person name="Klenk H.P."/>
            <person name="Lucas S."/>
        </authorList>
    </citation>
    <scope>NUCLEOTIDE SEQUENCE [LARGE SCALE GENOMIC DNA]</scope>
    <source>
        <strain evidence="4">ATCC 43595 / DSM 2588 / LMG 13176 / NBRC 15968 / NCIMB 11800 / UQM 2034</strain>
    </source>
</reference>
<feature type="domain" description="VWFA" evidence="2">
    <location>
        <begin position="67"/>
        <end position="200"/>
    </location>
</feature>
<dbReference type="PANTHER" id="PTHR35023:SF1">
    <property type="entry name" value="MG-PROTOPORPHYRIN IX CHELATASE"/>
    <property type="match status" value="1"/>
</dbReference>
<dbReference type="InterPro" id="IPR052989">
    <property type="entry name" value="Mg-chelatase_DI-like"/>
</dbReference>
<evidence type="ECO:0000313" key="4">
    <source>
        <dbReference type="Proteomes" id="UP000002215"/>
    </source>
</evidence>
<dbReference type="InterPro" id="IPR002035">
    <property type="entry name" value="VWF_A"/>
</dbReference>
<dbReference type="PROSITE" id="PS50234">
    <property type="entry name" value="VWFA"/>
    <property type="match status" value="1"/>
</dbReference>
<dbReference type="SMART" id="SM00327">
    <property type="entry name" value="VWA"/>
    <property type="match status" value="1"/>
</dbReference>
<evidence type="ECO:0000256" key="1">
    <source>
        <dbReference type="SAM" id="MobiDB-lite"/>
    </source>
</evidence>
<dbReference type="SUPFAM" id="SSF53300">
    <property type="entry name" value="vWA-like"/>
    <property type="match status" value="1"/>
</dbReference>
<evidence type="ECO:0000313" key="3">
    <source>
        <dbReference type="EMBL" id="ACU61924.1"/>
    </source>
</evidence>
<evidence type="ECO:0000259" key="2">
    <source>
        <dbReference type="PROSITE" id="PS50234"/>
    </source>
</evidence>
<dbReference type="AlphaFoldDB" id="A0A979GWD6"/>
<reference evidence="4" key="1">
    <citation type="submission" date="2009-08" db="EMBL/GenBank/DDBJ databases">
        <title>The complete genome of Chitinophaga pinensis DSM 2588.</title>
        <authorList>
            <consortium name="US DOE Joint Genome Institute (JGI-PGF)"/>
            <person name="Lucas S."/>
            <person name="Copeland A."/>
            <person name="Lapidus A."/>
            <person name="Glavina del Rio T."/>
            <person name="Dalin E."/>
            <person name="Tice H."/>
            <person name="Bruce D."/>
            <person name="Goodwin L."/>
            <person name="Pitluck S."/>
            <person name="Kyrpides N."/>
            <person name="Mavromatis K."/>
            <person name="Ivanova N."/>
            <person name="Mikhailova N."/>
            <person name="Sims D."/>
            <person name="Meinche L."/>
            <person name="Brettin T."/>
            <person name="Detter J.C."/>
            <person name="Han C."/>
            <person name="Larimer F."/>
            <person name="Land M."/>
            <person name="Hauser L."/>
            <person name="Markowitz V."/>
            <person name="Cheng J.-F."/>
            <person name="Hugenholtz P."/>
            <person name="Woyke T."/>
            <person name="Wu D."/>
            <person name="Spring S."/>
            <person name="Klenk H.-P."/>
            <person name="Eisen J.A."/>
        </authorList>
    </citation>
    <scope>NUCLEOTIDE SEQUENCE [LARGE SCALE GENOMIC DNA]</scope>
    <source>
        <strain evidence="4">ATCC 43595 / DSM 2588 / LMG 13176 / NBRC 15968 / NCIMB 11800 / UQM 2034</strain>
    </source>
</reference>
<dbReference type="Pfam" id="PF13519">
    <property type="entry name" value="VWA_2"/>
    <property type="match status" value="1"/>
</dbReference>
<dbReference type="InterPro" id="IPR036465">
    <property type="entry name" value="vWFA_dom_sf"/>
</dbReference>
<protein>
    <submittedName>
        <fullName evidence="3">von Willebrand factor type A</fullName>
    </submittedName>
</protein>
<dbReference type="Proteomes" id="UP000002215">
    <property type="component" value="Chromosome"/>
</dbReference>
<gene>
    <name evidence="3" type="ordered locus">Cpin_4482</name>
</gene>
<proteinExistence type="predicted"/>
<feature type="region of interest" description="Disordered" evidence="1">
    <location>
        <begin position="1"/>
        <end position="28"/>
    </location>
</feature>
<dbReference type="KEGG" id="cpi:Cpin_4482"/>
<dbReference type="EMBL" id="CP001699">
    <property type="protein sequence ID" value="ACU61924.1"/>
    <property type="molecule type" value="Genomic_DNA"/>
</dbReference>
<dbReference type="PANTHER" id="PTHR35023">
    <property type="entry name" value="CHELATASE-RELATED"/>
    <property type="match status" value="1"/>
</dbReference>
<accession>A0A979GWD6</accession>
<dbReference type="RefSeq" id="WP_012792092.1">
    <property type="nucleotide sequence ID" value="NC_013132.1"/>
</dbReference>
<organism evidence="3 4">
    <name type="scientific">Chitinophaga pinensis (strain ATCC 43595 / DSM 2588 / LMG 13176 / NBRC 15968 / NCIMB 11800 / UQM 2034)</name>
    <dbReference type="NCBI Taxonomy" id="485918"/>
    <lineage>
        <taxon>Bacteria</taxon>
        <taxon>Pseudomonadati</taxon>
        <taxon>Bacteroidota</taxon>
        <taxon>Chitinophagia</taxon>
        <taxon>Chitinophagales</taxon>
        <taxon>Chitinophagaceae</taxon>
        <taxon>Chitinophaga</taxon>
    </lineage>
</organism>